<proteinExistence type="predicted"/>
<protein>
    <submittedName>
        <fullName evidence="1">Uncharacterized protein</fullName>
    </submittedName>
</protein>
<organism evidence="1 2">
    <name type="scientific">Metaclostridioides mangenotii</name>
    <dbReference type="NCBI Taxonomy" id="1540"/>
    <lineage>
        <taxon>Bacteria</taxon>
        <taxon>Bacillati</taxon>
        <taxon>Bacillota</taxon>
        <taxon>Clostridia</taxon>
        <taxon>Peptostreptococcales</taxon>
        <taxon>Peptostreptococcaceae</taxon>
        <taxon>Metaclostridioides</taxon>
    </lineage>
</organism>
<sequence length="199" mass="23310">MESMIKKEELKKLILDMAQNELQGFASKKGAGKYFEGNLEKVIDKNISKYKSFGSNKKVYSRILNECSYQKNSTAIAKIIKREALFKTKKELFEFSKYIGVEMRGKLSYSNLLRRVSNHIYQNKSFYSKKYILLKRGEDEYVLEPEIIKEELIESYKSKTRGDMKNIARILDIDTDEDNSAEDIRRKIIDSIVKEKMNV</sequence>
<dbReference type="EMBL" id="JAGGJX010000007">
    <property type="protein sequence ID" value="MBP1856238.1"/>
    <property type="molecule type" value="Genomic_DNA"/>
</dbReference>
<reference evidence="1 2" key="1">
    <citation type="submission" date="2021-03" db="EMBL/GenBank/DDBJ databases">
        <title>Genomic Encyclopedia of Type Strains, Phase IV (KMG-IV): sequencing the most valuable type-strain genomes for metagenomic binning, comparative biology and taxonomic classification.</title>
        <authorList>
            <person name="Goeker M."/>
        </authorList>
    </citation>
    <scope>NUCLEOTIDE SEQUENCE [LARGE SCALE GENOMIC DNA]</scope>
    <source>
        <strain evidence="1 2">DSM 1289</strain>
    </source>
</reference>
<evidence type="ECO:0000313" key="1">
    <source>
        <dbReference type="EMBL" id="MBP1856238.1"/>
    </source>
</evidence>
<evidence type="ECO:0000313" key="2">
    <source>
        <dbReference type="Proteomes" id="UP000767291"/>
    </source>
</evidence>
<name>A0ABS4EE67_9FIRM</name>
<dbReference type="RefSeq" id="WP_209457569.1">
    <property type="nucleotide sequence ID" value="NZ_BAAACS010000017.1"/>
</dbReference>
<accession>A0ABS4EE67</accession>
<gene>
    <name evidence="1" type="ORF">J2Z43_002686</name>
</gene>
<dbReference type="Proteomes" id="UP000767291">
    <property type="component" value="Unassembled WGS sequence"/>
</dbReference>
<comment type="caution">
    <text evidence="1">The sequence shown here is derived from an EMBL/GenBank/DDBJ whole genome shotgun (WGS) entry which is preliminary data.</text>
</comment>
<keyword evidence="2" id="KW-1185">Reference proteome</keyword>